<reference evidence="4" key="1">
    <citation type="submission" date="2015-07" db="EMBL/GenBank/DDBJ databases">
        <title>Transcriptome Assembly of Anthurium amnicola.</title>
        <authorList>
            <person name="Suzuki J."/>
        </authorList>
    </citation>
    <scope>NUCLEOTIDE SEQUENCE</scope>
</reference>
<evidence type="ECO:0000256" key="2">
    <source>
        <dbReference type="ARBA" id="ARBA00022679"/>
    </source>
</evidence>
<dbReference type="InterPro" id="IPR035595">
    <property type="entry name" value="UDP_glycos_trans_CS"/>
</dbReference>
<protein>
    <submittedName>
        <fullName evidence="4">UDP-glycosyltransferase 73B5</fullName>
    </submittedName>
</protein>
<dbReference type="PROSITE" id="PS00375">
    <property type="entry name" value="UDPGT"/>
    <property type="match status" value="1"/>
</dbReference>
<dbReference type="EMBL" id="GDJX01019606">
    <property type="protein sequence ID" value="JAT48330.1"/>
    <property type="molecule type" value="Transcribed_RNA"/>
</dbReference>
<evidence type="ECO:0000256" key="1">
    <source>
        <dbReference type="ARBA" id="ARBA00009995"/>
    </source>
</evidence>
<dbReference type="CDD" id="cd03784">
    <property type="entry name" value="GT1_Gtf-like"/>
    <property type="match status" value="1"/>
</dbReference>
<dbReference type="GO" id="GO:0035251">
    <property type="term" value="F:UDP-glucosyltransferase activity"/>
    <property type="evidence" value="ECO:0007669"/>
    <property type="project" value="TreeGrafter"/>
</dbReference>
<dbReference type="AlphaFoldDB" id="A0A1D1Y162"/>
<name>A0A1D1Y162_9ARAE</name>
<keyword evidence="2 3" id="KW-0808">Transferase</keyword>
<dbReference type="Pfam" id="PF00201">
    <property type="entry name" value="UDPGT"/>
    <property type="match status" value="1"/>
</dbReference>
<dbReference type="SUPFAM" id="SSF53756">
    <property type="entry name" value="UDP-Glycosyltransferase/glycogen phosphorylase"/>
    <property type="match status" value="1"/>
</dbReference>
<evidence type="ECO:0000313" key="4">
    <source>
        <dbReference type="EMBL" id="JAT48330.1"/>
    </source>
</evidence>
<comment type="similarity">
    <text evidence="1 3">Belongs to the UDP-glycosyltransferase family.</text>
</comment>
<dbReference type="PANTHER" id="PTHR48047:SF107">
    <property type="entry name" value="UDP-GLYCOSYLTRANSFERASE 92A1-LIKE"/>
    <property type="match status" value="1"/>
</dbReference>
<dbReference type="FunFam" id="3.40.50.2000:FF:000064">
    <property type="entry name" value="Glycosyltransferase"/>
    <property type="match status" value="1"/>
</dbReference>
<accession>A0A1D1Y162</accession>
<dbReference type="Gene3D" id="3.40.50.2000">
    <property type="entry name" value="Glycogen Phosphorylase B"/>
    <property type="match status" value="2"/>
</dbReference>
<sequence>MVRSELPNFLRDPMDRNPHAKNLDNLKRAQSECFGVVVNSFYELHPAYCDLFRQTECQRAWFCGPYTAWPRTEDDEEEDAAASKGDRSSWMAWLDEQATASVVYVGFGSFIYFTKQQHWEMARGLEASGRPFLWVLKESEFAGGGEGWLPEGFEERMGESGRGLLVRNWAPQPEILSHGSTAAFLTHCGWNSVLEGLVSGVPLIGWPMAAEQFYNSKMLEEELGVSVELARGPVAEVSSPEVASVVRQVIAGERGEDMRRRAATCSDMIRAATQEGDHKPGASIKALDDFLEEAASARRATTATRPAARKK</sequence>
<proteinExistence type="inferred from homology"/>
<dbReference type="InterPro" id="IPR002213">
    <property type="entry name" value="UDP_glucos_trans"/>
</dbReference>
<gene>
    <name evidence="4" type="primary">UGT73B5_1</name>
    <name evidence="4" type="ORF">g.126210</name>
</gene>
<dbReference type="PANTHER" id="PTHR48047">
    <property type="entry name" value="GLYCOSYLTRANSFERASE"/>
    <property type="match status" value="1"/>
</dbReference>
<evidence type="ECO:0000256" key="3">
    <source>
        <dbReference type="RuleBase" id="RU003718"/>
    </source>
</evidence>
<keyword evidence="3" id="KW-0328">Glycosyltransferase</keyword>
<organism evidence="4">
    <name type="scientific">Anthurium amnicola</name>
    <dbReference type="NCBI Taxonomy" id="1678845"/>
    <lineage>
        <taxon>Eukaryota</taxon>
        <taxon>Viridiplantae</taxon>
        <taxon>Streptophyta</taxon>
        <taxon>Embryophyta</taxon>
        <taxon>Tracheophyta</taxon>
        <taxon>Spermatophyta</taxon>
        <taxon>Magnoliopsida</taxon>
        <taxon>Liliopsida</taxon>
        <taxon>Araceae</taxon>
        <taxon>Pothoideae</taxon>
        <taxon>Potheae</taxon>
        <taxon>Anthurium</taxon>
    </lineage>
</organism>